<dbReference type="VEuPathDB" id="FungiDB:MYCTH_93590"/>
<dbReference type="KEGG" id="mtm:MYCTH_93590"/>
<keyword evidence="3" id="KW-1185">Reference proteome</keyword>
<evidence type="ECO:0000256" key="1">
    <source>
        <dbReference type="SAM" id="MobiDB-lite"/>
    </source>
</evidence>
<dbReference type="InParanoid" id="G2QD11"/>
<accession>G2QD11</accession>
<dbReference type="RefSeq" id="XP_003663474.1">
    <property type="nucleotide sequence ID" value="XM_003663426.1"/>
</dbReference>
<evidence type="ECO:0000313" key="3">
    <source>
        <dbReference type="Proteomes" id="UP000007322"/>
    </source>
</evidence>
<feature type="compositionally biased region" description="Pro residues" evidence="1">
    <location>
        <begin position="91"/>
        <end position="100"/>
    </location>
</feature>
<dbReference type="EMBL" id="CP003004">
    <property type="protein sequence ID" value="AEO58229.1"/>
    <property type="molecule type" value="Genomic_DNA"/>
</dbReference>
<proteinExistence type="predicted"/>
<organism evidence="2 3">
    <name type="scientific">Thermothelomyces thermophilus (strain ATCC 42464 / BCRC 31852 / DSM 1799)</name>
    <name type="common">Sporotrichum thermophile</name>
    <dbReference type="NCBI Taxonomy" id="573729"/>
    <lineage>
        <taxon>Eukaryota</taxon>
        <taxon>Fungi</taxon>
        <taxon>Dikarya</taxon>
        <taxon>Ascomycota</taxon>
        <taxon>Pezizomycotina</taxon>
        <taxon>Sordariomycetes</taxon>
        <taxon>Sordariomycetidae</taxon>
        <taxon>Sordariales</taxon>
        <taxon>Chaetomiaceae</taxon>
        <taxon>Thermothelomyces</taxon>
    </lineage>
</organism>
<name>G2QD11_THET4</name>
<feature type="region of interest" description="Disordered" evidence="1">
    <location>
        <begin position="71"/>
        <end position="121"/>
    </location>
</feature>
<dbReference type="OrthoDB" id="4588975at2759"/>
<protein>
    <submittedName>
        <fullName evidence="2">Uncharacterized protein</fullName>
    </submittedName>
</protein>
<dbReference type="HOGENOM" id="CLU_829446_0_0_1"/>
<feature type="region of interest" description="Disordered" evidence="1">
    <location>
        <begin position="226"/>
        <end position="254"/>
    </location>
</feature>
<dbReference type="eggNOG" id="ENOG502RNT7">
    <property type="taxonomic scope" value="Eukaryota"/>
</dbReference>
<dbReference type="GeneID" id="11509430"/>
<feature type="compositionally biased region" description="Acidic residues" evidence="1">
    <location>
        <begin position="310"/>
        <end position="335"/>
    </location>
</feature>
<feature type="compositionally biased region" description="Basic residues" evidence="1">
    <location>
        <begin position="295"/>
        <end position="306"/>
    </location>
</feature>
<evidence type="ECO:0000313" key="2">
    <source>
        <dbReference type="EMBL" id="AEO58229.1"/>
    </source>
</evidence>
<sequence length="335" mass="36456">MSAQSNRCARCGNNTADRLLCVECQRSDMVAGSGQADNYSAASTALGYLAQPGGYYPSNIPANPYAHRLRLYPQNHGDNDSQLTPSESWLAPPPYTPSAPNPNQQLAPQQPVQGFLGTPQVGFQLPAPSQGPWVPTQGLPYAPVAAAAALAAPNNPPFLGYQLLPLRFGAAAAPFGPYSPYQTLLAQRYHLGYSNNSQTSAGADDRHNDIKNQGQQNLNLYKERADNQGQSDNGNNDNDNDGEPAPRPLGTRGRRNAALVARGLCIWCRRPNPDRRKKGCPTCLPRRAGLTAEWRRKRKAAERRRRGELGDLEGEDEGEDEGGREDGIEDEERGR</sequence>
<feature type="compositionally biased region" description="Low complexity" evidence="1">
    <location>
        <begin position="227"/>
        <end position="237"/>
    </location>
</feature>
<feature type="region of interest" description="Disordered" evidence="1">
    <location>
        <begin position="294"/>
        <end position="335"/>
    </location>
</feature>
<gene>
    <name evidence="2" type="ORF">MYCTH_93590</name>
</gene>
<dbReference type="AlphaFoldDB" id="G2QD11"/>
<feature type="compositionally biased region" description="Low complexity" evidence="1">
    <location>
        <begin position="101"/>
        <end position="113"/>
    </location>
</feature>
<dbReference type="Proteomes" id="UP000007322">
    <property type="component" value="Chromosome 3"/>
</dbReference>
<reference evidence="2 3" key="1">
    <citation type="journal article" date="2011" name="Nat. Biotechnol.">
        <title>Comparative genomic analysis of the thermophilic biomass-degrading fungi Myceliophthora thermophila and Thielavia terrestris.</title>
        <authorList>
            <person name="Berka R.M."/>
            <person name="Grigoriev I.V."/>
            <person name="Otillar R."/>
            <person name="Salamov A."/>
            <person name="Grimwood J."/>
            <person name="Reid I."/>
            <person name="Ishmael N."/>
            <person name="John T."/>
            <person name="Darmond C."/>
            <person name="Moisan M.-C."/>
            <person name="Henrissat B."/>
            <person name="Coutinho P.M."/>
            <person name="Lombard V."/>
            <person name="Natvig D.O."/>
            <person name="Lindquist E."/>
            <person name="Schmutz J."/>
            <person name="Lucas S."/>
            <person name="Harris P."/>
            <person name="Powlowski J."/>
            <person name="Bellemare A."/>
            <person name="Taylor D."/>
            <person name="Butler G."/>
            <person name="de Vries R.P."/>
            <person name="Allijn I.E."/>
            <person name="van den Brink J."/>
            <person name="Ushinsky S."/>
            <person name="Storms R."/>
            <person name="Powell A.J."/>
            <person name="Paulsen I.T."/>
            <person name="Elbourne L.D.H."/>
            <person name="Baker S.E."/>
            <person name="Magnuson J."/>
            <person name="LaBoissiere S."/>
            <person name="Clutterbuck A.J."/>
            <person name="Martinez D."/>
            <person name="Wogulis M."/>
            <person name="de Leon A.L."/>
            <person name="Rey M.W."/>
            <person name="Tsang A."/>
        </authorList>
    </citation>
    <scope>NUCLEOTIDE SEQUENCE [LARGE SCALE GENOMIC DNA]</scope>
    <source>
        <strain evidence="3">ATCC 42464 / BCRC 31852 / DSM 1799</strain>
    </source>
</reference>